<evidence type="ECO:0000313" key="3">
    <source>
        <dbReference type="Proteomes" id="UP000196365"/>
    </source>
</evidence>
<feature type="transmembrane region" description="Helical" evidence="1">
    <location>
        <begin position="6"/>
        <end position="23"/>
    </location>
</feature>
<keyword evidence="1" id="KW-0472">Membrane</keyword>
<keyword evidence="1" id="KW-0812">Transmembrane</keyword>
<protein>
    <submittedName>
        <fullName evidence="2">SdpI/YhfL protein family protein</fullName>
    </submittedName>
</protein>
<name>A0A1T4N584_9FIRM</name>
<dbReference type="AlphaFoldDB" id="A0A1T4N584"/>
<reference evidence="2 3" key="1">
    <citation type="submission" date="2017-02" db="EMBL/GenBank/DDBJ databases">
        <authorList>
            <person name="Peterson S.W."/>
        </authorList>
    </citation>
    <scope>NUCLEOTIDE SEQUENCE [LARGE SCALE GENOMIC DNA]</scope>
    <source>
        <strain evidence="2 3">DSM 15102</strain>
    </source>
</reference>
<keyword evidence="3" id="KW-1185">Reference proteome</keyword>
<dbReference type="RefSeq" id="WP_341456093.1">
    <property type="nucleotide sequence ID" value="NZ_FUWV01000009.1"/>
</dbReference>
<keyword evidence="1" id="KW-1133">Transmembrane helix</keyword>
<feature type="transmembrane region" description="Helical" evidence="1">
    <location>
        <begin position="85"/>
        <end position="108"/>
    </location>
</feature>
<dbReference type="InterPro" id="IPR025962">
    <property type="entry name" value="SdpI/YhfL"/>
</dbReference>
<evidence type="ECO:0000313" key="2">
    <source>
        <dbReference type="EMBL" id="SJZ74530.1"/>
    </source>
</evidence>
<dbReference type="EMBL" id="FUWV01000009">
    <property type="protein sequence ID" value="SJZ74530.1"/>
    <property type="molecule type" value="Genomic_DNA"/>
</dbReference>
<dbReference type="Pfam" id="PF13630">
    <property type="entry name" value="SdpI"/>
    <property type="match status" value="1"/>
</dbReference>
<organism evidence="2 3">
    <name type="scientific">Garciella nitratireducens DSM 15102</name>
    <dbReference type="NCBI Taxonomy" id="1121911"/>
    <lineage>
        <taxon>Bacteria</taxon>
        <taxon>Bacillati</taxon>
        <taxon>Bacillota</taxon>
        <taxon>Clostridia</taxon>
        <taxon>Eubacteriales</taxon>
        <taxon>Eubacteriaceae</taxon>
        <taxon>Garciella</taxon>
    </lineage>
</organism>
<gene>
    <name evidence="2" type="ORF">SAMN02745973_01569</name>
</gene>
<sequence>MYIFLIIMNSLIPITMLGFGALWKKYPPQSTNWVYGYRTKMSMKSKETWEFAHAYHAKVWFYSGIILLTISLIVMLLFRKNYEQISTWIIYIQLAVMMLSIIPTEIVLRKRFDKNGTERGSKEIIFKEGTNRIKFLGRKAKGKIDIDIKK</sequence>
<accession>A0A1T4N584</accession>
<evidence type="ECO:0000256" key="1">
    <source>
        <dbReference type="SAM" id="Phobius"/>
    </source>
</evidence>
<proteinExistence type="predicted"/>
<dbReference type="Proteomes" id="UP000196365">
    <property type="component" value="Unassembled WGS sequence"/>
</dbReference>
<feature type="transmembrane region" description="Helical" evidence="1">
    <location>
        <begin position="59"/>
        <end position="79"/>
    </location>
</feature>